<name>A0ABS1CJB0_9GAMM</name>
<dbReference type="RefSeq" id="WP_200239151.1">
    <property type="nucleotide sequence ID" value="NZ_NRRV01000037.1"/>
</dbReference>
<gene>
    <name evidence="2" type="ORF">CKO31_14970</name>
</gene>
<dbReference type="Pfam" id="PF09831">
    <property type="entry name" value="DUF2058"/>
    <property type="match status" value="1"/>
</dbReference>
<proteinExistence type="predicted"/>
<feature type="region of interest" description="Disordered" evidence="1">
    <location>
        <begin position="1"/>
        <end position="68"/>
    </location>
</feature>
<organism evidence="2 3">
    <name type="scientific">Thiohalocapsa halophila</name>
    <dbReference type="NCBI Taxonomy" id="69359"/>
    <lineage>
        <taxon>Bacteria</taxon>
        <taxon>Pseudomonadati</taxon>
        <taxon>Pseudomonadota</taxon>
        <taxon>Gammaproteobacteria</taxon>
        <taxon>Chromatiales</taxon>
        <taxon>Chromatiaceae</taxon>
        <taxon>Thiohalocapsa</taxon>
    </lineage>
</organism>
<protein>
    <submittedName>
        <fullName evidence="2">Nucleoprotein/polynucleotide-associated enzyme</fullName>
    </submittedName>
</protein>
<feature type="compositionally biased region" description="Basic residues" evidence="1">
    <location>
        <begin position="23"/>
        <end position="34"/>
    </location>
</feature>
<dbReference type="InterPro" id="IPR018636">
    <property type="entry name" value="DUF2058"/>
</dbReference>
<evidence type="ECO:0000313" key="2">
    <source>
        <dbReference type="EMBL" id="MBK1632015.1"/>
    </source>
</evidence>
<evidence type="ECO:0000256" key="1">
    <source>
        <dbReference type="SAM" id="MobiDB-lite"/>
    </source>
</evidence>
<sequence>MANSLQDQLLKSGLVDEQQLKQAKSKKRKQKRAGGGRAPADAERRAAAEQAAAEKRRRDQELNREREADRQRKAELVALWHLVRDNRLSRDGGDVAYNFTDGSALKRLYVTADQQKAIAGGELAIVRHDDFYEIVPAMVAERTEQTDPAILVVWNKPGEADPDDPYAGFEVPDDLMW</sequence>
<reference evidence="2 3" key="1">
    <citation type="journal article" date="2020" name="Microorganisms">
        <title>Osmotic Adaptation and Compatible Solute Biosynthesis of Phototrophic Bacteria as Revealed from Genome Analyses.</title>
        <authorList>
            <person name="Imhoff J.F."/>
            <person name="Rahn T."/>
            <person name="Kunzel S."/>
            <person name="Keller A."/>
            <person name="Neulinger S.C."/>
        </authorList>
    </citation>
    <scope>NUCLEOTIDE SEQUENCE [LARGE SCALE GENOMIC DNA]</scope>
    <source>
        <strain evidence="2 3">DSM 6210</strain>
    </source>
</reference>
<dbReference type="Proteomes" id="UP000748752">
    <property type="component" value="Unassembled WGS sequence"/>
</dbReference>
<keyword evidence="3" id="KW-1185">Reference proteome</keyword>
<feature type="compositionally biased region" description="Basic and acidic residues" evidence="1">
    <location>
        <begin position="40"/>
        <end position="68"/>
    </location>
</feature>
<comment type="caution">
    <text evidence="2">The sequence shown here is derived from an EMBL/GenBank/DDBJ whole genome shotgun (WGS) entry which is preliminary data.</text>
</comment>
<evidence type="ECO:0000313" key="3">
    <source>
        <dbReference type="Proteomes" id="UP000748752"/>
    </source>
</evidence>
<dbReference type="EMBL" id="NRRV01000037">
    <property type="protein sequence ID" value="MBK1632015.1"/>
    <property type="molecule type" value="Genomic_DNA"/>
</dbReference>
<accession>A0ABS1CJB0</accession>